<dbReference type="RefSeq" id="WP_236331193.1">
    <property type="nucleotide sequence ID" value="NZ_CAKMMG010000001.1"/>
</dbReference>
<evidence type="ECO:0000313" key="2">
    <source>
        <dbReference type="Proteomes" id="UP000838324"/>
    </source>
</evidence>
<keyword evidence="2" id="KW-1185">Reference proteome</keyword>
<protein>
    <submittedName>
        <fullName evidence="1">Uncharacterized protein</fullName>
    </submittedName>
</protein>
<name>A0ABN8FWJ8_9BACL</name>
<organism evidence="1 2">
    <name type="scientific">Paenibacillus auburnensis</name>
    <dbReference type="NCBI Taxonomy" id="2905649"/>
    <lineage>
        <taxon>Bacteria</taxon>
        <taxon>Bacillati</taxon>
        <taxon>Bacillota</taxon>
        <taxon>Bacilli</taxon>
        <taxon>Bacillales</taxon>
        <taxon>Paenibacillaceae</taxon>
        <taxon>Paenibacillus</taxon>
    </lineage>
</organism>
<gene>
    <name evidence="1" type="ORF">PAECIP111892_01354</name>
</gene>
<reference evidence="1" key="1">
    <citation type="submission" date="2022-01" db="EMBL/GenBank/DDBJ databases">
        <authorList>
            <person name="Criscuolo A."/>
        </authorList>
    </citation>
    <scope>NUCLEOTIDE SEQUENCE</scope>
    <source>
        <strain evidence="1">CIP111892</strain>
    </source>
</reference>
<proteinExistence type="predicted"/>
<accession>A0ABN8FWJ8</accession>
<comment type="caution">
    <text evidence="1">The sequence shown here is derived from an EMBL/GenBank/DDBJ whole genome shotgun (WGS) entry which is preliminary data.</text>
</comment>
<dbReference type="Proteomes" id="UP000838324">
    <property type="component" value="Unassembled WGS sequence"/>
</dbReference>
<sequence>MKNTEYSIWIEAEQWAEGEWNIYDDNTDTIVTFEDGSRWVASFFTYKNIQSLSEKNQQTGECLQGKYFWGSDMLLVDESSRKRIEEVVEHLILKDEFEDIFDICVGHNMDE</sequence>
<evidence type="ECO:0000313" key="1">
    <source>
        <dbReference type="EMBL" id="CAH1193931.1"/>
    </source>
</evidence>
<dbReference type="EMBL" id="CAKMMG010000001">
    <property type="protein sequence ID" value="CAH1193931.1"/>
    <property type="molecule type" value="Genomic_DNA"/>
</dbReference>